<dbReference type="InterPro" id="IPR032531">
    <property type="entry name" value="DUF4956"/>
</dbReference>
<dbReference type="RefSeq" id="WP_227018490.1">
    <property type="nucleotide sequence ID" value="NZ_JAGSND010000006.1"/>
</dbReference>
<keyword evidence="1" id="KW-1133">Transmembrane helix</keyword>
<feature type="transmembrane region" description="Helical" evidence="1">
    <location>
        <begin position="96"/>
        <end position="129"/>
    </location>
</feature>
<feature type="transmembrane region" description="Helical" evidence="1">
    <location>
        <begin position="18"/>
        <end position="39"/>
    </location>
</feature>
<organism evidence="2 3">
    <name type="scientific">Sinanaerobacter chloroacetimidivorans</name>
    <dbReference type="NCBI Taxonomy" id="2818044"/>
    <lineage>
        <taxon>Bacteria</taxon>
        <taxon>Bacillati</taxon>
        <taxon>Bacillota</taxon>
        <taxon>Clostridia</taxon>
        <taxon>Peptostreptococcales</taxon>
        <taxon>Anaerovoracaceae</taxon>
        <taxon>Sinanaerobacter</taxon>
    </lineage>
</organism>
<evidence type="ECO:0000313" key="3">
    <source>
        <dbReference type="Proteomes" id="UP000675664"/>
    </source>
</evidence>
<dbReference type="Proteomes" id="UP000675664">
    <property type="component" value="Unassembled WGS sequence"/>
</dbReference>
<sequence length="225" mass="24834">MLNSLTNVTASGSVTLESLLICTLASLILGLGVALIYMYRNLYSKSFVVTLALLPAMVQIVIMLVNGNLGAGVAVMGAFSLVRFRSIPGSAREISSIFFAMAIGLATGMGYVAIAVLFLILIGIMNLLLNTLRFGEQKEAEKELKITIPENLDYTGIFDDLFDKYTKKAELIRVKTTNMGSLYELHYHVVTRNSDIEKSFLDELRCRNGNLNIICGRIPLRRDEL</sequence>
<feature type="transmembrane region" description="Helical" evidence="1">
    <location>
        <begin position="51"/>
        <end position="76"/>
    </location>
</feature>
<gene>
    <name evidence="2" type="ORF">KCX82_10790</name>
</gene>
<proteinExistence type="predicted"/>
<dbReference type="EMBL" id="JAGSND010000006">
    <property type="protein sequence ID" value="MBR0598363.1"/>
    <property type="molecule type" value="Genomic_DNA"/>
</dbReference>
<comment type="caution">
    <text evidence="2">The sequence shown here is derived from an EMBL/GenBank/DDBJ whole genome shotgun (WGS) entry which is preliminary data.</text>
</comment>
<accession>A0A8J7W2U6</accession>
<reference evidence="2" key="2">
    <citation type="submission" date="2021-04" db="EMBL/GenBank/DDBJ databases">
        <authorList>
            <person name="Liu J."/>
        </authorList>
    </citation>
    <scope>NUCLEOTIDE SEQUENCE</scope>
    <source>
        <strain evidence="2">BAD-6</strain>
    </source>
</reference>
<name>A0A8J7W2U6_9FIRM</name>
<keyword evidence="1" id="KW-0472">Membrane</keyword>
<keyword evidence="1" id="KW-0812">Transmembrane</keyword>
<evidence type="ECO:0000256" key="1">
    <source>
        <dbReference type="SAM" id="Phobius"/>
    </source>
</evidence>
<evidence type="ECO:0000313" key="2">
    <source>
        <dbReference type="EMBL" id="MBR0598363.1"/>
    </source>
</evidence>
<protein>
    <submittedName>
        <fullName evidence="2">DUF4956 domain-containing protein</fullName>
    </submittedName>
</protein>
<reference evidence="2" key="1">
    <citation type="submission" date="2021-04" db="EMBL/GenBank/DDBJ databases">
        <title>Sinoanaerobacter chloroacetimidivorans sp. nov., an obligate anaerobic bacterium isolated from anaerobic sludge.</title>
        <authorList>
            <person name="Bao Y."/>
        </authorList>
    </citation>
    <scope>NUCLEOTIDE SEQUENCE</scope>
    <source>
        <strain evidence="2">BAD-6</strain>
    </source>
</reference>
<dbReference type="AlphaFoldDB" id="A0A8J7W2U6"/>
<dbReference type="Pfam" id="PF16316">
    <property type="entry name" value="DUF4956"/>
    <property type="match status" value="1"/>
</dbReference>
<keyword evidence="3" id="KW-1185">Reference proteome</keyword>